<dbReference type="Gene3D" id="3.40.1030.10">
    <property type="entry name" value="Nucleoside phosphorylase/phosphoribosyltransferase catalytic domain"/>
    <property type="match status" value="1"/>
</dbReference>
<keyword evidence="1" id="KW-0328">Glycosyltransferase</keyword>
<dbReference type="PANTHER" id="PTHR43285">
    <property type="entry name" value="ANTHRANILATE PHOSPHORIBOSYLTRANSFERASE"/>
    <property type="match status" value="1"/>
</dbReference>
<dbReference type="InterPro" id="IPR035902">
    <property type="entry name" value="Nuc_phospho_transferase"/>
</dbReference>
<dbReference type="GO" id="GO:0005829">
    <property type="term" value="C:cytosol"/>
    <property type="evidence" value="ECO:0007669"/>
    <property type="project" value="TreeGrafter"/>
</dbReference>
<evidence type="ECO:0000259" key="3">
    <source>
        <dbReference type="Pfam" id="PF02885"/>
    </source>
</evidence>
<accession>A0A0F9M8H1</accession>
<dbReference type="PANTHER" id="PTHR43285:SF2">
    <property type="entry name" value="ANTHRANILATE PHOSPHORIBOSYLTRANSFERASE"/>
    <property type="match status" value="1"/>
</dbReference>
<evidence type="ECO:0000313" key="4">
    <source>
        <dbReference type="EMBL" id="KKN03735.1"/>
    </source>
</evidence>
<dbReference type="Gene3D" id="1.20.970.10">
    <property type="entry name" value="Transferase, Pyrimidine Nucleoside Phosphorylase, Chain C"/>
    <property type="match status" value="1"/>
</dbReference>
<protein>
    <recommendedName>
        <fullName evidence="3">Glycosyl transferase family 3 N-terminal domain-containing protein</fullName>
    </recommendedName>
</protein>
<keyword evidence="2" id="KW-0808">Transferase</keyword>
<organism evidence="4">
    <name type="scientific">marine sediment metagenome</name>
    <dbReference type="NCBI Taxonomy" id="412755"/>
    <lineage>
        <taxon>unclassified sequences</taxon>
        <taxon>metagenomes</taxon>
        <taxon>ecological metagenomes</taxon>
    </lineage>
</organism>
<name>A0A0F9M8H1_9ZZZZ</name>
<dbReference type="InterPro" id="IPR036320">
    <property type="entry name" value="Glycosyl_Trfase_fam3_N_dom_sf"/>
</dbReference>
<dbReference type="InterPro" id="IPR017459">
    <property type="entry name" value="Glycosyl_Trfase_fam3_N_dom"/>
</dbReference>
<dbReference type="EMBL" id="LAZR01005002">
    <property type="protein sequence ID" value="KKN03735.1"/>
    <property type="molecule type" value="Genomic_DNA"/>
</dbReference>
<dbReference type="Pfam" id="PF02885">
    <property type="entry name" value="Glycos_trans_3N"/>
    <property type="match status" value="1"/>
</dbReference>
<dbReference type="SUPFAM" id="SSF52418">
    <property type="entry name" value="Nucleoside phosphorylase/phosphoribosyltransferase catalytic domain"/>
    <property type="match status" value="1"/>
</dbReference>
<dbReference type="InterPro" id="IPR005940">
    <property type="entry name" value="Anthranilate_Pribosyl_Tfrase"/>
</dbReference>
<feature type="domain" description="Glycosyl transferase family 3 N-terminal" evidence="3">
    <location>
        <begin position="6"/>
        <end position="67"/>
    </location>
</feature>
<evidence type="ECO:0000256" key="1">
    <source>
        <dbReference type="ARBA" id="ARBA00022676"/>
    </source>
</evidence>
<gene>
    <name evidence="4" type="ORF">LCGC14_1104710</name>
</gene>
<dbReference type="SUPFAM" id="SSF47648">
    <property type="entry name" value="Nucleoside phosphorylase/phosphoribosyltransferase N-terminal domain"/>
    <property type="match status" value="1"/>
</dbReference>
<dbReference type="GO" id="GO:0000162">
    <property type="term" value="P:L-tryptophan biosynthetic process"/>
    <property type="evidence" value="ECO:0007669"/>
    <property type="project" value="InterPro"/>
</dbReference>
<evidence type="ECO:0000256" key="2">
    <source>
        <dbReference type="ARBA" id="ARBA00022679"/>
    </source>
</evidence>
<dbReference type="AlphaFoldDB" id="A0A0F9M8H1"/>
<proteinExistence type="predicted"/>
<reference evidence="4" key="1">
    <citation type="journal article" date="2015" name="Nature">
        <title>Complex archaea that bridge the gap between prokaryotes and eukaryotes.</title>
        <authorList>
            <person name="Spang A."/>
            <person name="Saw J.H."/>
            <person name="Jorgensen S.L."/>
            <person name="Zaremba-Niedzwiedzka K."/>
            <person name="Martijn J."/>
            <person name="Lind A.E."/>
            <person name="van Eijk R."/>
            <person name="Schleper C."/>
            <person name="Guy L."/>
            <person name="Ettema T.J."/>
        </authorList>
    </citation>
    <scope>NUCLEOTIDE SEQUENCE</scope>
</reference>
<sequence>MSALADAIKKVATGPHLSKNLTEEEAHNATMEILSGDADSVRAAIFFIAMRMKRETNEENLGILKACQSITMQQQVELDNLYIFADPFNGFNRHCPVSVFLPAVLAANALPTVSQGVFEMGPKFGVTHAQVLSLAGYNYKQPSADVAKLVTNDKVGWAYIDQASASPALFSLQQLRTQMIKRPSLATLEKMIMPIQASGHTHLGIGFVHKEYPDILAWLANSFGYHSAFIARGLEGGLIPTLREISNNHRMADGVSQPCAIDPKVFGIEQDTRGVKPDNENVTAQRTLDEGMQALSGVRGPAYDSLVMGAAIALWNCGIETDQAIAANRVRDSLDSGLAKQHFEAGLA</sequence>
<comment type="caution">
    <text evidence="4">The sequence shown here is derived from an EMBL/GenBank/DDBJ whole genome shotgun (WGS) entry which is preliminary data.</text>
</comment>
<dbReference type="GO" id="GO:0004048">
    <property type="term" value="F:anthranilate phosphoribosyltransferase activity"/>
    <property type="evidence" value="ECO:0007669"/>
    <property type="project" value="InterPro"/>
</dbReference>